<gene>
    <name evidence="7" type="ORF">ACFO4E_25075</name>
</gene>
<dbReference type="SUPFAM" id="SSF46894">
    <property type="entry name" value="C-terminal effector domain of the bipartite response regulators"/>
    <property type="match status" value="1"/>
</dbReference>
<evidence type="ECO:0000256" key="3">
    <source>
        <dbReference type="ARBA" id="ARBA00023125"/>
    </source>
</evidence>
<dbReference type="Pfam" id="PF00486">
    <property type="entry name" value="Trans_reg_C"/>
    <property type="match status" value="1"/>
</dbReference>
<dbReference type="InterPro" id="IPR051677">
    <property type="entry name" value="AfsR-DnrI-RedD_regulator"/>
</dbReference>
<sequence>MRFNILGSLEIFTSDNRPLQLNAPKTRQLLVLLLIRNNAVVGVDTLIEELWGDEPPRSALTTLRTYIHNIRRLLAEDPASAGRDLLATRQAGYVLLVDDDRVDAKVFEQLVESGRARLEGGEPEAGARDLRAAVALWRGPAIANDRFGGVLGAHAIHLEEMRIQAIHLRITAEKALGRDQELIPELRSLAVSHPYNEVFHAELIESLCRSGRRAEALQAYQRLQSNLHRDLGIAPAPEIQRLHAKLTSH</sequence>
<dbReference type="Gene3D" id="1.10.10.10">
    <property type="entry name" value="Winged helix-like DNA-binding domain superfamily/Winged helix DNA-binding domain"/>
    <property type="match status" value="1"/>
</dbReference>
<dbReference type="InterPro" id="IPR001867">
    <property type="entry name" value="OmpR/PhoB-type_DNA-bd"/>
</dbReference>
<dbReference type="InterPro" id="IPR011990">
    <property type="entry name" value="TPR-like_helical_dom_sf"/>
</dbReference>
<keyword evidence="3 5" id="KW-0238">DNA-binding</keyword>
<evidence type="ECO:0000256" key="5">
    <source>
        <dbReference type="PROSITE-ProRule" id="PRU01091"/>
    </source>
</evidence>
<dbReference type="Gene3D" id="1.25.40.10">
    <property type="entry name" value="Tetratricopeptide repeat domain"/>
    <property type="match status" value="1"/>
</dbReference>
<organism evidence="7 8">
    <name type="scientific">Nocardiopsis mangrovi</name>
    <dbReference type="NCBI Taxonomy" id="1179818"/>
    <lineage>
        <taxon>Bacteria</taxon>
        <taxon>Bacillati</taxon>
        <taxon>Actinomycetota</taxon>
        <taxon>Actinomycetes</taxon>
        <taxon>Streptosporangiales</taxon>
        <taxon>Nocardiopsidaceae</taxon>
        <taxon>Nocardiopsis</taxon>
    </lineage>
</organism>
<dbReference type="InterPro" id="IPR036388">
    <property type="entry name" value="WH-like_DNA-bd_sf"/>
</dbReference>
<evidence type="ECO:0000256" key="1">
    <source>
        <dbReference type="ARBA" id="ARBA00005820"/>
    </source>
</evidence>
<dbReference type="PROSITE" id="PS51755">
    <property type="entry name" value="OMPR_PHOB"/>
    <property type="match status" value="1"/>
</dbReference>
<comment type="caution">
    <text evidence="7">The sequence shown here is derived from an EMBL/GenBank/DDBJ whole genome shotgun (WGS) entry which is preliminary data.</text>
</comment>
<evidence type="ECO:0000256" key="4">
    <source>
        <dbReference type="ARBA" id="ARBA00023163"/>
    </source>
</evidence>
<dbReference type="Pfam" id="PF03704">
    <property type="entry name" value="BTAD"/>
    <property type="match status" value="1"/>
</dbReference>
<dbReference type="InterPro" id="IPR016032">
    <property type="entry name" value="Sig_transdc_resp-reg_C-effctor"/>
</dbReference>
<dbReference type="Proteomes" id="UP001595923">
    <property type="component" value="Unassembled WGS sequence"/>
</dbReference>
<protein>
    <submittedName>
        <fullName evidence="7">BTAD domain-containing putative transcriptional regulator</fullName>
    </submittedName>
</protein>
<dbReference type="SMART" id="SM00862">
    <property type="entry name" value="Trans_reg_C"/>
    <property type="match status" value="1"/>
</dbReference>
<keyword evidence="2" id="KW-0805">Transcription regulation</keyword>
<proteinExistence type="inferred from homology"/>
<evidence type="ECO:0000259" key="6">
    <source>
        <dbReference type="PROSITE" id="PS51755"/>
    </source>
</evidence>
<evidence type="ECO:0000313" key="7">
    <source>
        <dbReference type="EMBL" id="MFC4565142.1"/>
    </source>
</evidence>
<accession>A0ABV9E2D6</accession>
<dbReference type="SMART" id="SM01043">
    <property type="entry name" value="BTAD"/>
    <property type="match status" value="1"/>
</dbReference>
<dbReference type="InterPro" id="IPR005158">
    <property type="entry name" value="BTAD"/>
</dbReference>
<feature type="domain" description="OmpR/PhoB-type" evidence="6">
    <location>
        <begin position="1"/>
        <end position="97"/>
    </location>
</feature>
<dbReference type="EMBL" id="JBHSFQ010000033">
    <property type="protein sequence ID" value="MFC4565142.1"/>
    <property type="molecule type" value="Genomic_DNA"/>
</dbReference>
<dbReference type="PANTHER" id="PTHR35807">
    <property type="entry name" value="TRANSCRIPTIONAL REGULATOR REDD-RELATED"/>
    <property type="match status" value="1"/>
</dbReference>
<dbReference type="PANTHER" id="PTHR35807:SF1">
    <property type="entry name" value="TRANSCRIPTIONAL REGULATOR REDD"/>
    <property type="match status" value="1"/>
</dbReference>
<evidence type="ECO:0000256" key="2">
    <source>
        <dbReference type="ARBA" id="ARBA00023015"/>
    </source>
</evidence>
<dbReference type="SUPFAM" id="SSF48452">
    <property type="entry name" value="TPR-like"/>
    <property type="match status" value="1"/>
</dbReference>
<evidence type="ECO:0000313" key="8">
    <source>
        <dbReference type="Proteomes" id="UP001595923"/>
    </source>
</evidence>
<feature type="DNA-binding region" description="OmpR/PhoB-type" evidence="5">
    <location>
        <begin position="1"/>
        <end position="97"/>
    </location>
</feature>
<dbReference type="RefSeq" id="WP_378578852.1">
    <property type="nucleotide sequence ID" value="NZ_JBHSFQ010000033.1"/>
</dbReference>
<dbReference type="CDD" id="cd15831">
    <property type="entry name" value="BTAD"/>
    <property type="match status" value="1"/>
</dbReference>
<name>A0ABV9E2D6_9ACTN</name>
<comment type="similarity">
    <text evidence="1">Belongs to the AfsR/DnrI/RedD regulatory family.</text>
</comment>
<reference evidence="8" key="1">
    <citation type="journal article" date="2019" name="Int. J. Syst. Evol. Microbiol.">
        <title>The Global Catalogue of Microorganisms (GCM) 10K type strain sequencing project: providing services to taxonomists for standard genome sequencing and annotation.</title>
        <authorList>
            <consortium name="The Broad Institute Genomics Platform"/>
            <consortium name="The Broad Institute Genome Sequencing Center for Infectious Disease"/>
            <person name="Wu L."/>
            <person name="Ma J."/>
        </authorList>
    </citation>
    <scope>NUCLEOTIDE SEQUENCE [LARGE SCALE GENOMIC DNA]</scope>
    <source>
        <strain evidence="8">XZYJ18</strain>
    </source>
</reference>
<keyword evidence="8" id="KW-1185">Reference proteome</keyword>
<keyword evidence="4" id="KW-0804">Transcription</keyword>